<dbReference type="GO" id="GO:0005886">
    <property type="term" value="C:plasma membrane"/>
    <property type="evidence" value="ECO:0007669"/>
    <property type="project" value="UniProtKB-SubCell"/>
</dbReference>
<evidence type="ECO:0000256" key="6">
    <source>
        <dbReference type="ARBA" id="ARBA00022989"/>
    </source>
</evidence>
<dbReference type="AlphaFoldDB" id="Q1MZB3"/>
<protein>
    <recommendedName>
        <fullName evidence="8">Probable membrane transporter protein</fullName>
    </recommendedName>
</protein>
<keyword evidence="5 8" id="KW-0812">Transmembrane</keyword>
<dbReference type="EMBL" id="AAQH01000019">
    <property type="protein sequence ID" value="EAT11353.1"/>
    <property type="molecule type" value="Genomic_DNA"/>
</dbReference>
<name>Q1MZB3_9GAMM</name>
<dbReference type="RefSeq" id="WP_007018610.1">
    <property type="nucleotide sequence ID" value="NZ_CH724117.1"/>
</dbReference>
<organism evidence="9 10">
    <name type="scientific">Bermanella marisrubri</name>
    <dbReference type="NCBI Taxonomy" id="207949"/>
    <lineage>
        <taxon>Bacteria</taxon>
        <taxon>Pseudomonadati</taxon>
        <taxon>Pseudomonadota</taxon>
        <taxon>Gammaproteobacteria</taxon>
        <taxon>Oceanospirillales</taxon>
        <taxon>Oceanospirillaceae</taxon>
        <taxon>Bermanella</taxon>
    </lineage>
</organism>
<evidence type="ECO:0000256" key="3">
    <source>
        <dbReference type="ARBA" id="ARBA00022448"/>
    </source>
</evidence>
<keyword evidence="6 8" id="KW-1133">Transmembrane helix</keyword>
<evidence type="ECO:0000256" key="2">
    <source>
        <dbReference type="ARBA" id="ARBA00009142"/>
    </source>
</evidence>
<feature type="transmembrane region" description="Helical" evidence="8">
    <location>
        <begin position="72"/>
        <end position="92"/>
    </location>
</feature>
<reference evidence="9 10" key="1">
    <citation type="submission" date="2006-03" db="EMBL/GenBank/DDBJ databases">
        <authorList>
            <person name="Pinhassi J."/>
            <person name="Pedros-Alio C."/>
            <person name="Ferriera S."/>
            <person name="Johnson J."/>
            <person name="Kravitz S."/>
            <person name="Halpern A."/>
            <person name="Remington K."/>
            <person name="Beeson K."/>
            <person name="Tran B."/>
            <person name="Rogers Y.-H."/>
            <person name="Friedman R."/>
            <person name="Venter J.C."/>
        </authorList>
    </citation>
    <scope>NUCLEOTIDE SEQUENCE [LARGE SCALE GENOMIC DNA]</scope>
    <source>
        <strain evidence="9 10">RED65</strain>
    </source>
</reference>
<keyword evidence="4 8" id="KW-1003">Cell membrane</keyword>
<evidence type="ECO:0000256" key="7">
    <source>
        <dbReference type="ARBA" id="ARBA00023136"/>
    </source>
</evidence>
<feature type="transmembrane region" description="Helical" evidence="8">
    <location>
        <begin position="163"/>
        <end position="180"/>
    </location>
</feature>
<dbReference type="STRING" id="207949.RED65_13037"/>
<evidence type="ECO:0000313" key="9">
    <source>
        <dbReference type="EMBL" id="EAT11353.1"/>
    </source>
</evidence>
<keyword evidence="3" id="KW-0813">Transport</keyword>
<feature type="transmembrane region" description="Helical" evidence="8">
    <location>
        <begin position="99"/>
        <end position="117"/>
    </location>
</feature>
<dbReference type="InterPro" id="IPR002781">
    <property type="entry name" value="TM_pro_TauE-like"/>
</dbReference>
<sequence length="243" mass="27188">MTFDLVFWLLAILGVVLTGISKSGFAGGAGVVAVPLLALWIPVEQAIAIMLPVLIAMDLQAVHLYWRDINWRIFKPLIPAALLGITLASFLLNQLPENTMLLILAILSIGFALWQSLSRWFAKLHFQGFFWGSFSGITSTLLHAGGPPINMYLLTLGLPKRQWIAITCIFFAFMNWIKVIPYSLSGLWQWDGFFKSLLLLPIAYLGIYLGHKIQSLLSEKQFMFACRCLLLFSGVGLLIKAVW</sequence>
<dbReference type="Pfam" id="PF01925">
    <property type="entry name" value="TauE"/>
    <property type="match status" value="1"/>
</dbReference>
<comment type="subcellular location">
    <subcellularLocation>
        <location evidence="1 8">Cell membrane</location>
        <topology evidence="1 8">Multi-pass membrane protein</topology>
    </subcellularLocation>
</comment>
<dbReference type="PANTHER" id="PTHR30269">
    <property type="entry name" value="TRANSMEMBRANE PROTEIN YFCA"/>
    <property type="match status" value="1"/>
</dbReference>
<dbReference type="PANTHER" id="PTHR30269:SF37">
    <property type="entry name" value="MEMBRANE TRANSPORTER PROTEIN"/>
    <property type="match status" value="1"/>
</dbReference>
<evidence type="ECO:0000256" key="4">
    <source>
        <dbReference type="ARBA" id="ARBA00022475"/>
    </source>
</evidence>
<dbReference type="HOGENOM" id="CLU_054750_0_1_6"/>
<comment type="similarity">
    <text evidence="2 8">Belongs to the 4-toluene sulfonate uptake permease (TSUP) (TC 2.A.102) family.</text>
</comment>
<evidence type="ECO:0000256" key="8">
    <source>
        <dbReference type="RuleBase" id="RU363041"/>
    </source>
</evidence>
<comment type="caution">
    <text evidence="9">The sequence shown here is derived from an EMBL/GenBank/DDBJ whole genome shotgun (WGS) entry which is preliminary data.</text>
</comment>
<feature type="transmembrane region" description="Helical" evidence="8">
    <location>
        <begin position="192"/>
        <end position="210"/>
    </location>
</feature>
<keyword evidence="7 8" id="KW-0472">Membrane</keyword>
<evidence type="ECO:0000256" key="5">
    <source>
        <dbReference type="ARBA" id="ARBA00022692"/>
    </source>
</evidence>
<gene>
    <name evidence="9" type="ORF">RED65_13037</name>
</gene>
<dbReference type="OrthoDB" id="7028171at2"/>
<proteinExistence type="inferred from homology"/>
<evidence type="ECO:0000256" key="1">
    <source>
        <dbReference type="ARBA" id="ARBA00004651"/>
    </source>
</evidence>
<evidence type="ECO:0000313" key="10">
    <source>
        <dbReference type="Proteomes" id="UP000004263"/>
    </source>
</evidence>
<keyword evidence="10" id="KW-1185">Reference proteome</keyword>
<feature type="transmembrane region" description="Helical" evidence="8">
    <location>
        <begin position="6"/>
        <end position="39"/>
    </location>
</feature>
<dbReference type="Proteomes" id="UP000004263">
    <property type="component" value="Unassembled WGS sequence"/>
</dbReference>
<accession>Q1MZB3</accession>
<dbReference type="InterPro" id="IPR052017">
    <property type="entry name" value="TSUP"/>
</dbReference>
<feature type="transmembrane region" description="Helical" evidence="8">
    <location>
        <begin position="222"/>
        <end position="242"/>
    </location>
</feature>